<feature type="signal peptide" evidence="1">
    <location>
        <begin position="1"/>
        <end position="18"/>
    </location>
</feature>
<evidence type="ECO:0000259" key="2">
    <source>
        <dbReference type="Pfam" id="PF12697"/>
    </source>
</evidence>
<accession>A0A5D8YKD9</accession>
<keyword evidence="1" id="KW-0732">Signal</keyword>
<dbReference type="PANTHER" id="PTHR37946:SF1">
    <property type="entry name" value="SLL1969 PROTEIN"/>
    <property type="match status" value="1"/>
</dbReference>
<feature type="chain" id="PRO_5022789289" evidence="1">
    <location>
        <begin position="19"/>
        <end position="99"/>
    </location>
</feature>
<organism evidence="3 4">
    <name type="scientific">Cognatilysobacter lacus</name>
    <dbReference type="NCBI Taxonomy" id="1643323"/>
    <lineage>
        <taxon>Bacteria</taxon>
        <taxon>Pseudomonadati</taxon>
        <taxon>Pseudomonadota</taxon>
        <taxon>Gammaproteobacteria</taxon>
        <taxon>Lysobacterales</taxon>
        <taxon>Lysobacteraceae</taxon>
        <taxon>Cognatilysobacter</taxon>
    </lineage>
</organism>
<keyword evidence="3" id="KW-0378">Hydrolase</keyword>
<keyword evidence="4" id="KW-1185">Reference proteome</keyword>
<dbReference type="EMBL" id="VTRV01000222">
    <property type="protein sequence ID" value="TZF82342.1"/>
    <property type="molecule type" value="Genomic_DNA"/>
</dbReference>
<feature type="non-terminal residue" evidence="3">
    <location>
        <position position="99"/>
    </location>
</feature>
<proteinExistence type="predicted"/>
<sequence>MTSRVLLLHGLWMRPASMALLASRLARAGFAPERIGYASVRGNPEFAIRELQREMRSAPCHVVAHSLGGLVTLTALEREPDLPVLRVVCLGSPLCGSAA</sequence>
<gene>
    <name evidence="3" type="ORF">FW784_13430</name>
</gene>
<evidence type="ECO:0000313" key="4">
    <source>
        <dbReference type="Proteomes" id="UP000323164"/>
    </source>
</evidence>
<dbReference type="PANTHER" id="PTHR37946">
    <property type="entry name" value="SLL1969 PROTEIN"/>
    <property type="match status" value="1"/>
</dbReference>
<dbReference type="SUPFAM" id="SSF53474">
    <property type="entry name" value="alpha/beta-Hydrolases"/>
    <property type="match status" value="1"/>
</dbReference>
<feature type="domain" description="AB hydrolase-1" evidence="2">
    <location>
        <begin position="5"/>
        <end position="92"/>
    </location>
</feature>
<dbReference type="GO" id="GO:0016787">
    <property type="term" value="F:hydrolase activity"/>
    <property type="evidence" value="ECO:0007669"/>
    <property type="project" value="UniProtKB-KW"/>
</dbReference>
<evidence type="ECO:0000313" key="3">
    <source>
        <dbReference type="EMBL" id="TZF82342.1"/>
    </source>
</evidence>
<dbReference type="InterPro" id="IPR000073">
    <property type="entry name" value="AB_hydrolase_1"/>
</dbReference>
<dbReference type="RefSeq" id="WP_149353831.1">
    <property type="nucleotide sequence ID" value="NZ_VTRV01000222.1"/>
</dbReference>
<reference evidence="3 4" key="1">
    <citation type="submission" date="2019-08" db="EMBL/GenBank/DDBJ databases">
        <title>Draft genome sequence of Lysobacter sp. UKS-15.</title>
        <authorList>
            <person name="Im W.-T."/>
        </authorList>
    </citation>
    <scope>NUCLEOTIDE SEQUENCE [LARGE SCALE GENOMIC DNA]</scope>
    <source>
        <strain evidence="3 4">UKS-15</strain>
    </source>
</reference>
<name>A0A5D8YKD9_9GAMM</name>
<dbReference type="AlphaFoldDB" id="A0A5D8YKD9"/>
<protein>
    <submittedName>
        <fullName evidence="3">Alpha/beta hydrolase</fullName>
    </submittedName>
</protein>
<comment type="caution">
    <text evidence="3">The sequence shown here is derived from an EMBL/GenBank/DDBJ whole genome shotgun (WGS) entry which is preliminary data.</text>
</comment>
<dbReference type="InterPro" id="IPR029058">
    <property type="entry name" value="AB_hydrolase_fold"/>
</dbReference>
<dbReference type="Proteomes" id="UP000323164">
    <property type="component" value="Unassembled WGS sequence"/>
</dbReference>
<dbReference type="OrthoDB" id="556502at2"/>
<evidence type="ECO:0000256" key="1">
    <source>
        <dbReference type="SAM" id="SignalP"/>
    </source>
</evidence>
<dbReference type="Gene3D" id="3.40.50.1820">
    <property type="entry name" value="alpha/beta hydrolase"/>
    <property type="match status" value="1"/>
</dbReference>
<dbReference type="Pfam" id="PF12697">
    <property type="entry name" value="Abhydrolase_6"/>
    <property type="match status" value="1"/>
</dbReference>